<evidence type="ECO:0000313" key="16">
    <source>
        <dbReference type="Proteomes" id="UP000782312"/>
    </source>
</evidence>
<dbReference type="InterPro" id="IPR036554">
    <property type="entry name" value="GHMP_kinase_C_sf"/>
</dbReference>
<evidence type="ECO:0000259" key="14">
    <source>
        <dbReference type="Pfam" id="PF08544"/>
    </source>
</evidence>
<dbReference type="Gene3D" id="3.30.70.890">
    <property type="entry name" value="GHMP kinase, C-terminal domain"/>
    <property type="match status" value="1"/>
</dbReference>
<evidence type="ECO:0000256" key="3">
    <source>
        <dbReference type="ARBA" id="ARBA00012078"/>
    </source>
</evidence>
<evidence type="ECO:0000256" key="12">
    <source>
        <dbReference type="HAMAP-Rule" id="MF_00384"/>
    </source>
</evidence>
<sequence>MALVRVQVPASTTNLGPGFDALGVALRLYNRVELDELPWGISIQVEGEGKNTIPRDESNICVEAVKRVYERAGRPFRGLWMKQRNHIPLARGLGSSSAALVGGLVGANLMLGGPLTMDGLVQLAVEMEGHPDNVVPALLGGFCISAIDTAGRAVYTRAPVVDRYLWVIVVPSFEVSTKAARQKLPRQIPLADAIFNVQRVSMLLAAFATGRDDLFRDAMEDRLHQPYRAGLMGPLEEVFAAARKAGALGVCISGAGPCVLAICAHNPGRVGNAMREVYLARGIGCRMHVLRMDPRGAHAADIAMAEGAPRLLRKG</sequence>
<organism evidence="15 16">
    <name type="scientific">Tectimicrobiota bacterium</name>
    <dbReference type="NCBI Taxonomy" id="2528274"/>
    <lineage>
        <taxon>Bacteria</taxon>
        <taxon>Pseudomonadati</taxon>
        <taxon>Nitrospinota/Tectimicrobiota group</taxon>
        <taxon>Candidatus Tectimicrobiota</taxon>
    </lineage>
</organism>
<dbReference type="NCBIfam" id="TIGR00191">
    <property type="entry name" value="thrB"/>
    <property type="match status" value="1"/>
</dbReference>
<dbReference type="GO" id="GO:0005524">
    <property type="term" value="F:ATP binding"/>
    <property type="evidence" value="ECO:0007669"/>
    <property type="project" value="UniProtKB-UniRule"/>
</dbReference>
<proteinExistence type="inferred from homology"/>
<dbReference type="HAMAP" id="MF_00384">
    <property type="entry name" value="Homoser_kinase"/>
    <property type="match status" value="1"/>
</dbReference>
<dbReference type="InterPro" id="IPR013750">
    <property type="entry name" value="GHMP_kinase_C_dom"/>
</dbReference>
<evidence type="ECO:0000256" key="10">
    <source>
        <dbReference type="ARBA" id="ARBA00022840"/>
    </source>
</evidence>
<dbReference type="Pfam" id="PF08544">
    <property type="entry name" value="GHMP_kinases_C"/>
    <property type="match status" value="1"/>
</dbReference>
<dbReference type="InterPro" id="IPR014721">
    <property type="entry name" value="Ribsml_uS5_D2-typ_fold_subgr"/>
</dbReference>
<dbReference type="InterPro" id="IPR020568">
    <property type="entry name" value="Ribosomal_Su5_D2-typ_SF"/>
</dbReference>
<keyword evidence="10 12" id="KW-0067">ATP-binding</keyword>
<dbReference type="InterPro" id="IPR000870">
    <property type="entry name" value="Homoserine_kinase"/>
</dbReference>
<evidence type="ECO:0000256" key="4">
    <source>
        <dbReference type="ARBA" id="ARBA00017858"/>
    </source>
</evidence>
<evidence type="ECO:0000256" key="5">
    <source>
        <dbReference type="ARBA" id="ARBA00022605"/>
    </source>
</evidence>
<evidence type="ECO:0000256" key="6">
    <source>
        <dbReference type="ARBA" id="ARBA00022679"/>
    </source>
</evidence>
<keyword evidence="7 12" id="KW-0791">Threonine biosynthesis</keyword>
<comment type="function">
    <text evidence="12">Catalyzes the ATP-dependent phosphorylation of L-homoserine to L-homoserine phosphate.</text>
</comment>
<dbReference type="EC" id="2.7.1.39" evidence="3 12"/>
<dbReference type="Gene3D" id="3.30.230.10">
    <property type="match status" value="1"/>
</dbReference>
<evidence type="ECO:0000256" key="11">
    <source>
        <dbReference type="ARBA" id="ARBA00049375"/>
    </source>
</evidence>
<evidence type="ECO:0000256" key="9">
    <source>
        <dbReference type="ARBA" id="ARBA00022777"/>
    </source>
</evidence>
<feature type="binding site" evidence="12">
    <location>
        <begin position="88"/>
        <end position="98"/>
    </location>
    <ligand>
        <name>ATP</name>
        <dbReference type="ChEBI" id="CHEBI:30616"/>
    </ligand>
</feature>
<protein>
    <recommendedName>
        <fullName evidence="4 12">Homoserine kinase</fullName>
        <shortName evidence="12">HK</shortName>
        <shortName evidence="12">HSK</shortName>
        <ecNumber evidence="3 12">2.7.1.39</ecNumber>
    </recommendedName>
</protein>
<comment type="catalytic activity">
    <reaction evidence="11 12">
        <text>L-homoserine + ATP = O-phospho-L-homoserine + ADP + H(+)</text>
        <dbReference type="Rhea" id="RHEA:13985"/>
        <dbReference type="ChEBI" id="CHEBI:15378"/>
        <dbReference type="ChEBI" id="CHEBI:30616"/>
        <dbReference type="ChEBI" id="CHEBI:57476"/>
        <dbReference type="ChEBI" id="CHEBI:57590"/>
        <dbReference type="ChEBI" id="CHEBI:456216"/>
        <dbReference type="EC" id="2.7.1.39"/>
    </reaction>
</comment>
<keyword evidence="8 12" id="KW-0547">Nucleotide-binding</keyword>
<dbReference type="Proteomes" id="UP000782312">
    <property type="component" value="Unassembled WGS sequence"/>
</dbReference>
<accession>A0A932MPZ2</accession>
<evidence type="ECO:0000259" key="13">
    <source>
        <dbReference type="Pfam" id="PF00288"/>
    </source>
</evidence>
<dbReference type="PIRSF" id="PIRSF000676">
    <property type="entry name" value="Homoser_kin"/>
    <property type="match status" value="1"/>
</dbReference>
<dbReference type="GO" id="GO:0005737">
    <property type="term" value="C:cytoplasm"/>
    <property type="evidence" value="ECO:0007669"/>
    <property type="project" value="UniProtKB-SubCell"/>
</dbReference>
<dbReference type="InterPro" id="IPR006203">
    <property type="entry name" value="GHMP_knse_ATP-bd_CS"/>
</dbReference>
<name>A0A932MPZ2_UNCTE</name>
<dbReference type="Pfam" id="PF00288">
    <property type="entry name" value="GHMP_kinases_N"/>
    <property type="match status" value="1"/>
</dbReference>
<dbReference type="InterPro" id="IPR006204">
    <property type="entry name" value="GHMP_kinase_N_dom"/>
</dbReference>
<comment type="subcellular location">
    <subcellularLocation>
        <location evidence="12">Cytoplasm</location>
    </subcellularLocation>
</comment>
<evidence type="ECO:0000313" key="15">
    <source>
        <dbReference type="EMBL" id="MBI3129373.1"/>
    </source>
</evidence>
<comment type="caution">
    <text evidence="15">The sequence shown here is derived from an EMBL/GenBank/DDBJ whole genome shotgun (WGS) entry which is preliminary data.</text>
</comment>
<evidence type="ECO:0000256" key="1">
    <source>
        <dbReference type="ARBA" id="ARBA00005015"/>
    </source>
</evidence>
<dbReference type="GO" id="GO:0004413">
    <property type="term" value="F:homoserine kinase activity"/>
    <property type="evidence" value="ECO:0007669"/>
    <property type="project" value="UniProtKB-UniRule"/>
</dbReference>
<reference evidence="15" key="1">
    <citation type="submission" date="2020-07" db="EMBL/GenBank/DDBJ databases">
        <title>Huge and variable diversity of episymbiotic CPR bacteria and DPANN archaea in groundwater ecosystems.</title>
        <authorList>
            <person name="He C.Y."/>
            <person name="Keren R."/>
            <person name="Whittaker M."/>
            <person name="Farag I.F."/>
            <person name="Doudna J."/>
            <person name="Cate J.H.D."/>
            <person name="Banfield J.F."/>
        </authorList>
    </citation>
    <scope>NUCLEOTIDE SEQUENCE</scope>
    <source>
        <strain evidence="15">NC_groundwater_763_Ag_S-0.2um_68_21</strain>
    </source>
</reference>
<evidence type="ECO:0000256" key="2">
    <source>
        <dbReference type="ARBA" id="ARBA00007370"/>
    </source>
</evidence>
<dbReference type="NCBIfam" id="NF002288">
    <property type="entry name" value="PRK01212.1-4"/>
    <property type="match status" value="1"/>
</dbReference>
<keyword evidence="6 12" id="KW-0808">Transferase</keyword>
<feature type="domain" description="GHMP kinase N-terminal" evidence="13">
    <location>
        <begin position="59"/>
        <end position="141"/>
    </location>
</feature>
<gene>
    <name evidence="12" type="primary">thrB</name>
    <name evidence="15" type="ORF">HYZ11_17320</name>
</gene>
<keyword evidence="9 12" id="KW-0418">Kinase</keyword>
<dbReference type="PRINTS" id="PR00958">
    <property type="entry name" value="HOMSERKINASE"/>
</dbReference>
<dbReference type="PANTHER" id="PTHR20861:SF1">
    <property type="entry name" value="HOMOSERINE KINASE"/>
    <property type="match status" value="1"/>
</dbReference>
<dbReference type="GO" id="GO:0009088">
    <property type="term" value="P:threonine biosynthetic process"/>
    <property type="evidence" value="ECO:0007669"/>
    <property type="project" value="UniProtKB-UniRule"/>
</dbReference>
<comment type="similarity">
    <text evidence="2 12">Belongs to the GHMP kinase family. Homoserine kinase subfamily.</text>
</comment>
<feature type="domain" description="GHMP kinase C-terminal" evidence="14">
    <location>
        <begin position="204"/>
        <end position="278"/>
    </location>
</feature>
<dbReference type="AlphaFoldDB" id="A0A932MPZ2"/>
<evidence type="ECO:0000256" key="8">
    <source>
        <dbReference type="ARBA" id="ARBA00022741"/>
    </source>
</evidence>
<dbReference type="EMBL" id="JACPUR010000040">
    <property type="protein sequence ID" value="MBI3129373.1"/>
    <property type="molecule type" value="Genomic_DNA"/>
</dbReference>
<dbReference type="SUPFAM" id="SSF54211">
    <property type="entry name" value="Ribosomal protein S5 domain 2-like"/>
    <property type="match status" value="1"/>
</dbReference>
<dbReference type="PANTHER" id="PTHR20861">
    <property type="entry name" value="HOMOSERINE/4-DIPHOSPHOCYTIDYL-2-C-METHYL-D-ERYTHRITOL KINASE"/>
    <property type="match status" value="1"/>
</dbReference>
<keyword evidence="12" id="KW-0963">Cytoplasm</keyword>
<keyword evidence="5 12" id="KW-0028">Amino-acid biosynthesis</keyword>
<dbReference type="SUPFAM" id="SSF55060">
    <property type="entry name" value="GHMP Kinase, C-terminal domain"/>
    <property type="match status" value="1"/>
</dbReference>
<comment type="pathway">
    <text evidence="1 12">Amino-acid biosynthesis; L-threonine biosynthesis; L-threonine from L-aspartate: step 4/5.</text>
</comment>
<dbReference type="PROSITE" id="PS00627">
    <property type="entry name" value="GHMP_KINASES_ATP"/>
    <property type="match status" value="1"/>
</dbReference>
<evidence type="ECO:0000256" key="7">
    <source>
        <dbReference type="ARBA" id="ARBA00022697"/>
    </source>
</evidence>